<keyword evidence="3 7" id="KW-1133">Transmembrane helix</keyword>
<dbReference type="EMBL" id="QUQM01000005">
    <property type="protein sequence ID" value="KAA8643001.1"/>
    <property type="molecule type" value="Genomic_DNA"/>
</dbReference>
<dbReference type="RefSeq" id="XP_033422363.1">
    <property type="nucleotide sequence ID" value="XM_033574345.1"/>
</dbReference>
<dbReference type="Pfam" id="PF20684">
    <property type="entry name" value="Fung_rhodopsin"/>
    <property type="match status" value="1"/>
</dbReference>
<comment type="caution">
    <text evidence="9">The sequence shown here is derived from an EMBL/GenBank/DDBJ whole genome shotgun (WGS) entry which is preliminary data.</text>
</comment>
<feature type="domain" description="Rhodopsin" evidence="8">
    <location>
        <begin position="44"/>
        <end position="281"/>
    </location>
</feature>
<feature type="transmembrane region" description="Helical" evidence="7">
    <location>
        <begin position="104"/>
        <end position="126"/>
    </location>
</feature>
<feature type="compositionally biased region" description="Acidic residues" evidence="6">
    <location>
        <begin position="387"/>
        <end position="402"/>
    </location>
</feature>
<reference evidence="9 10" key="1">
    <citation type="submission" date="2019-08" db="EMBL/GenBank/DDBJ databases">
        <title>The genome sequence of a newly discovered highly antifungal drug resistant Aspergillus species, Aspergillus tanneri NIH 1004.</title>
        <authorList>
            <person name="Mounaud S."/>
            <person name="Singh I."/>
            <person name="Joardar V."/>
            <person name="Pakala S."/>
            <person name="Pakala S."/>
            <person name="Venepally P."/>
            <person name="Chung J.K."/>
            <person name="Losada L."/>
            <person name="Nierman W.C."/>
        </authorList>
    </citation>
    <scope>NUCLEOTIDE SEQUENCE [LARGE SCALE GENOMIC DNA]</scope>
    <source>
        <strain evidence="9 10">NIH1004</strain>
    </source>
</reference>
<feature type="region of interest" description="Disordered" evidence="6">
    <location>
        <begin position="291"/>
        <end position="315"/>
    </location>
</feature>
<dbReference type="InterPro" id="IPR052337">
    <property type="entry name" value="SAT4-like"/>
</dbReference>
<evidence type="ECO:0000256" key="6">
    <source>
        <dbReference type="SAM" id="MobiDB-lite"/>
    </source>
</evidence>
<feature type="region of interest" description="Disordered" evidence="6">
    <location>
        <begin position="375"/>
        <end position="406"/>
    </location>
</feature>
<evidence type="ECO:0000313" key="9">
    <source>
        <dbReference type="EMBL" id="KAA8643001.1"/>
    </source>
</evidence>
<feature type="compositionally biased region" description="Polar residues" evidence="6">
    <location>
        <begin position="375"/>
        <end position="384"/>
    </location>
</feature>
<feature type="transmembrane region" description="Helical" evidence="7">
    <location>
        <begin position="219"/>
        <end position="244"/>
    </location>
</feature>
<feature type="transmembrane region" description="Helical" evidence="7">
    <location>
        <begin position="264"/>
        <end position="284"/>
    </location>
</feature>
<protein>
    <recommendedName>
        <fullName evidence="8">Rhodopsin domain-containing protein</fullName>
    </recommendedName>
</protein>
<feature type="transmembrane region" description="Helical" evidence="7">
    <location>
        <begin position="181"/>
        <end position="207"/>
    </location>
</feature>
<evidence type="ECO:0000259" key="8">
    <source>
        <dbReference type="Pfam" id="PF20684"/>
    </source>
</evidence>
<accession>A0A5M9M8B1</accession>
<comment type="similarity">
    <text evidence="5">Belongs to the SAT4 family.</text>
</comment>
<dbReference type="GO" id="GO:0016020">
    <property type="term" value="C:membrane"/>
    <property type="evidence" value="ECO:0007669"/>
    <property type="project" value="UniProtKB-SubCell"/>
</dbReference>
<dbReference type="InterPro" id="IPR049326">
    <property type="entry name" value="Rhodopsin_dom_fungi"/>
</dbReference>
<dbReference type="PANTHER" id="PTHR33048">
    <property type="entry name" value="PTH11-LIKE INTEGRAL MEMBRANE PROTEIN (AFU_ORTHOLOGUE AFUA_5G11245)"/>
    <property type="match status" value="1"/>
</dbReference>
<organism evidence="9 10">
    <name type="scientific">Aspergillus tanneri</name>
    <dbReference type="NCBI Taxonomy" id="1220188"/>
    <lineage>
        <taxon>Eukaryota</taxon>
        <taxon>Fungi</taxon>
        <taxon>Dikarya</taxon>
        <taxon>Ascomycota</taxon>
        <taxon>Pezizomycotina</taxon>
        <taxon>Eurotiomycetes</taxon>
        <taxon>Eurotiomycetidae</taxon>
        <taxon>Eurotiales</taxon>
        <taxon>Aspergillaceae</taxon>
        <taxon>Aspergillus</taxon>
        <taxon>Aspergillus subgen. Circumdati</taxon>
    </lineage>
</organism>
<proteinExistence type="inferred from homology"/>
<dbReference type="PANTHER" id="PTHR33048:SF159">
    <property type="entry name" value="MEMBRANE PROTEIN, PUTATIVE (AFU_ORTHOLOGUE AFUA_5G02860)-RELATED"/>
    <property type="match status" value="1"/>
</dbReference>
<dbReference type="VEuPathDB" id="FungiDB:EYZ11_008453"/>
<dbReference type="GeneID" id="54332465"/>
<sequence length="439" mass="48051">MTAVQLLGRQAAKPNDQPVDTTVQKWNTATQSLCIVAMTVFFALRAYTRVFILNGFGKEDWTCFCAYFLGVSYSVIALIMGHFGGGLHLDDVPLEDRISFSKTVYVTMVMYGPTAYLTKVSLLWIMTRVFSPFRKSVIFIYVFLGLMLAYYIPAVIVKVRICNPISKFWDQSIPGTCLDQRSIILADAVVSVGSDMIILLVPLPLTLRLQLPMKKKMRVMGVLGAGGLACASSIIRLVLIVLTGQSKDATLAFMRINMLGNAEIAIGIVCACLPALSAIITRAYSEYSSNRATTGQEVSKGRNQSYNRSSRADRNRASIGVMETESDQDILMQNVQGQPHVETTVLGDRDQLSAHRMESGILKTVDLTPSTRIFINPPGESTTGPAADDDDDEVEPEVEAEDVVGLPVTEEGPWVFPVIDAWVLAPVDVVPPLEPVAET</sequence>
<feature type="transmembrane region" description="Helical" evidence="7">
    <location>
        <begin position="29"/>
        <end position="52"/>
    </location>
</feature>
<dbReference type="AlphaFoldDB" id="A0A5M9M8B1"/>
<feature type="transmembrane region" description="Helical" evidence="7">
    <location>
        <begin position="138"/>
        <end position="161"/>
    </location>
</feature>
<dbReference type="OrthoDB" id="5342292at2759"/>
<evidence type="ECO:0000256" key="1">
    <source>
        <dbReference type="ARBA" id="ARBA00004141"/>
    </source>
</evidence>
<evidence type="ECO:0000256" key="2">
    <source>
        <dbReference type="ARBA" id="ARBA00022692"/>
    </source>
</evidence>
<evidence type="ECO:0000256" key="7">
    <source>
        <dbReference type="SAM" id="Phobius"/>
    </source>
</evidence>
<evidence type="ECO:0000256" key="4">
    <source>
        <dbReference type="ARBA" id="ARBA00023136"/>
    </source>
</evidence>
<keyword evidence="2 7" id="KW-0812">Transmembrane</keyword>
<name>A0A5M9M8B1_9EURO</name>
<keyword evidence="4 7" id="KW-0472">Membrane</keyword>
<gene>
    <name evidence="9" type="ORF">ATNIH1004_009763</name>
</gene>
<feature type="compositionally biased region" description="Polar residues" evidence="6">
    <location>
        <begin position="291"/>
        <end position="304"/>
    </location>
</feature>
<feature type="transmembrane region" description="Helical" evidence="7">
    <location>
        <begin position="64"/>
        <end position="84"/>
    </location>
</feature>
<comment type="subcellular location">
    <subcellularLocation>
        <location evidence="1">Membrane</location>
        <topology evidence="1">Multi-pass membrane protein</topology>
    </subcellularLocation>
</comment>
<evidence type="ECO:0000256" key="5">
    <source>
        <dbReference type="ARBA" id="ARBA00038359"/>
    </source>
</evidence>
<dbReference type="Proteomes" id="UP000324241">
    <property type="component" value="Unassembled WGS sequence"/>
</dbReference>
<evidence type="ECO:0000313" key="10">
    <source>
        <dbReference type="Proteomes" id="UP000324241"/>
    </source>
</evidence>
<evidence type="ECO:0000256" key="3">
    <source>
        <dbReference type="ARBA" id="ARBA00022989"/>
    </source>
</evidence>